<feature type="compositionally biased region" description="Acidic residues" evidence="7">
    <location>
        <begin position="486"/>
        <end position="499"/>
    </location>
</feature>
<dbReference type="Proteomes" id="UP000821853">
    <property type="component" value="Chromosome 9"/>
</dbReference>
<keyword evidence="4" id="KW-0862">Zinc</keyword>
<reference evidence="10 11" key="1">
    <citation type="journal article" date="2020" name="Cell">
        <title>Large-Scale Comparative Analyses of Tick Genomes Elucidate Their Genetic Diversity and Vector Capacities.</title>
        <authorList>
            <consortium name="Tick Genome and Microbiome Consortium (TIGMIC)"/>
            <person name="Jia N."/>
            <person name="Wang J."/>
            <person name="Shi W."/>
            <person name="Du L."/>
            <person name="Sun Y."/>
            <person name="Zhan W."/>
            <person name="Jiang J.F."/>
            <person name="Wang Q."/>
            <person name="Zhang B."/>
            <person name="Ji P."/>
            <person name="Bell-Sakyi L."/>
            <person name="Cui X.M."/>
            <person name="Yuan T.T."/>
            <person name="Jiang B.G."/>
            <person name="Yang W.F."/>
            <person name="Lam T.T."/>
            <person name="Chang Q.C."/>
            <person name="Ding S.J."/>
            <person name="Wang X.J."/>
            <person name="Zhu J.G."/>
            <person name="Ruan X.D."/>
            <person name="Zhao L."/>
            <person name="Wei J.T."/>
            <person name="Ye R.Z."/>
            <person name="Que T.C."/>
            <person name="Du C.H."/>
            <person name="Zhou Y.H."/>
            <person name="Cheng J.X."/>
            <person name="Dai P.F."/>
            <person name="Guo W.B."/>
            <person name="Han X.H."/>
            <person name="Huang E.J."/>
            <person name="Li L.F."/>
            <person name="Wei W."/>
            <person name="Gao Y.C."/>
            <person name="Liu J.Z."/>
            <person name="Shao H.Z."/>
            <person name="Wang X."/>
            <person name="Wang C.C."/>
            <person name="Yang T.C."/>
            <person name="Huo Q.B."/>
            <person name="Li W."/>
            <person name="Chen H.Y."/>
            <person name="Chen S.E."/>
            <person name="Zhou L.G."/>
            <person name="Ni X.B."/>
            <person name="Tian J.H."/>
            <person name="Sheng Y."/>
            <person name="Liu T."/>
            <person name="Pan Y.S."/>
            <person name="Xia L.Y."/>
            <person name="Li J."/>
            <person name="Zhao F."/>
            <person name="Cao W.C."/>
        </authorList>
    </citation>
    <scope>NUCLEOTIDE SEQUENCE [LARGE SCALE GENOMIC DNA]</scope>
    <source>
        <strain evidence="10">HaeL-2018</strain>
    </source>
</reference>
<evidence type="ECO:0000259" key="8">
    <source>
        <dbReference type="PROSITE" id="PS50235"/>
    </source>
</evidence>
<dbReference type="InterPro" id="IPR028889">
    <property type="entry name" value="USP"/>
</dbReference>
<dbReference type="PROSITE" id="PS50235">
    <property type="entry name" value="USP_3"/>
    <property type="match status" value="1"/>
</dbReference>
<keyword evidence="6" id="KW-0645">Protease</keyword>
<dbReference type="PANTHER" id="PTHR21646">
    <property type="entry name" value="UBIQUITIN CARBOXYL-TERMINAL HYDROLASE"/>
    <property type="match status" value="1"/>
</dbReference>
<keyword evidence="6" id="KW-0788">Thiol protease</keyword>
<dbReference type="PROSITE" id="PS50271">
    <property type="entry name" value="ZF_UBP"/>
    <property type="match status" value="1"/>
</dbReference>
<evidence type="ECO:0000256" key="1">
    <source>
        <dbReference type="ARBA" id="ARBA00000707"/>
    </source>
</evidence>
<name>A0A9J6H3E7_HAELO</name>
<dbReference type="InterPro" id="IPR013083">
    <property type="entry name" value="Znf_RING/FYVE/PHD"/>
</dbReference>
<dbReference type="GO" id="GO:0004843">
    <property type="term" value="F:cysteine-type deubiquitinase activity"/>
    <property type="evidence" value="ECO:0007669"/>
    <property type="project" value="UniProtKB-UniRule"/>
</dbReference>
<evidence type="ECO:0000256" key="7">
    <source>
        <dbReference type="SAM" id="MobiDB-lite"/>
    </source>
</evidence>
<dbReference type="GO" id="GO:0008270">
    <property type="term" value="F:zinc ion binding"/>
    <property type="evidence" value="ECO:0007669"/>
    <property type="project" value="UniProtKB-KW"/>
</dbReference>
<dbReference type="EMBL" id="JABSTR010000011">
    <property type="protein sequence ID" value="KAH9381528.1"/>
    <property type="molecule type" value="Genomic_DNA"/>
</dbReference>
<dbReference type="PROSITE" id="PS00972">
    <property type="entry name" value="USP_1"/>
    <property type="match status" value="1"/>
</dbReference>
<keyword evidence="3 5" id="KW-0863">Zinc-finger</keyword>
<comment type="catalytic activity">
    <reaction evidence="1 6">
        <text>Thiol-dependent hydrolysis of ester, thioester, amide, peptide and isopeptide bonds formed by the C-terminal Gly of ubiquitin (a 76-residue protein attached to proteins as an intracellular targeting signal).</text>
        <dbReference type="EC" id="3.4.19.12"/>
    </reaction>
</comment>
<dbReference type="CDD" id="cd02667">
    <property type="entry name" value="Peptidase_C19K"/>
    <property type="match status" value="1"/>
</dbReference>
<dbReference type="Pfam" id="PF00443">
    <property type="entry name" value="UCH"/>
    <property type="match status" value="1"/>
</dbReference>
<dbReference type="GO" id="GO:0016579">
    <property type="term" value="P:protein deubiquitination"/>
    <property type="evidence" value="ECO:0007669"/>
    <property type="project" value="InterPro"/>
</dbReference>
<keyword evidence="2" id="KW-0479">Metal-binding</keyword>
<evidence type="ECO:0000256" key="6">
    <source>
        <dbReference type="RuleBase" id="RU366025"/>
    </source>
</evidence>
<dbReference type="VEuPathDB" id="VectorBase:HLOH_061361"/>
<evidence type="ECO:0000259" key="9">
    <source>
        <dbReference type="PROSITE" id="PS50271"/>
    </source>
</evidence>
<evidence type="ECO:0000256" key="4">
    <source>
        <dbReference type="ARBA" id="ARBA00022833"/>
    </source>
</evidence>
<keyword evidence="11" id="KW-1185">Reference proteome</keyword>
<keyword evidence="6" id="KW-0378">Hydrolase</keyword>
<evidence type="ECO:0000313" key="11">
    <source>
        <dbReference type="Proteomes" id="UP000821853"/>
    </source>
</evidence>
<keyword evidence="6" id="KW-0833">Ubl conjugation pathway</keyword>
<feature type="compositionally biased region" description="Low complexity" evidence="7">
    <location>
        <begin position="461"/>
        <end position="472"/>
    </location>
</feature>
<proteinExistence type="inferred from homology"/>
<feature type="region of interest" description="Disordered" evidence="7">
    <location>
        <begin position="424"/>
        <end position="499"/>
    </location>
</feature>
<dbReference type="Pfam" id="PF02148">
    <property type="entry name" value="zf-UBP"/>
    <property type="match status" value="1"/>
</dbReference>
<organism evidence="10 11">
    <name type="scientific">Haemaphysalis longicornis</name>
    <name type="common">Bush tick</name>
    <dbReference type="NCBI Taxonomy" id="44386"/>
    <lineage>
        <taxon>Eukaryota</taxon>
        <taxon>Metazoa</taxon>
        <taxon>Ecdysozoa</taxon>
        <taxon>Arthropoda</taxon>
        <taxon>Chelicerata</taxon>
        <taxon>Arachnida</taxon>
        <taxon>Acari</taxon>
        <taxon>Parasitiformes</taxon>
        <taxon>Ixodida</taxon>
        <taxon>Ixodoidea</taxon>
        <taxon>Ixodidae</taxon>
        <taxon>Haemaphysalinae</taxon>
        <taxon>Haemaphysalis</taxon>
    </lineage>
</organism>
<sequence length="689" mass="74043">MARKKKKHQGDPTDGILDSSSEGGAGDVAEGGSSGCAHLRNSVGLRRLRQQLLRNPGRLDVCDDCEGIEAHPETWVCLQCGHRGCGGTAKHGRQHSETPHSDSHALALSGDTTTLWCFVCDGAVEPTPQVTQIVQNLRKKMAAASKKAGKVTAAKEEDAEEPWTGCSDDTAAAGKDAKEPEEKVSCSGSWTAVKGLSNLGNTCYFNAVLQGLGQTPLLQSLLAKRCASKIQCTFDPTAPEPTEPADVLPACLVGLQVGLRVSPPERPLSLIEVQAFLRREACPRNLWERGPLDVELSGPGQLTSALATFLQDFRQGSPHPRGLFSRVCQVAPHFRGHQQHDSHELLRHLLEGVRTEEVKRQKQAVLQAFGLNSKVDPNKVEPDTKAKIQAYKKAVARTPLDEIFGGVLLSTIVCQQCGKASRREEPFQDLSLPIPEEKTPRGGSHSTPRGCKGARRKVLEGGSSAKAAATATPNREALSGGGTDPTEADEEDNGSPADEELAAHMSSLRLQEPAVPSSSPCASAAKEGPAEGTLEACLRSFTAPELLAGANGLHCEGCQEPRAAASLQLQVWQAPRVLTLHLKRFQQGATLRKVQKHVPFPIELDLAPYCCSRGEDEDTRTSVPTRYVLYGVVEHAGRMSGGHYTAYVRGAGGSWFHASDSRVVSVTQQKVLASQAYLLFYCRADTLQQ</sequence>
<dbReference type="PROSITE" id="PS00973">
    <property type="entry name" value="USP_2"/>
    <property type="match status" value="1"/>
</dbReference>
<comment type="similarity">
    <text evidence="6">Belongs to the peptidase C19 family.</text>
</comment>
<evidence type="ECO:0000256" key="5">
    <source>
        <dbReference type="PROSITE-ProRule" id="PRU00502"/>
    </source>
</evidence>
<evidence type="ECO:0000256" key="2">
    <source>
        <dbReference type="ARBA" id="ARBA00022723"/>
    </source>
</evidence>
<dbReference type="InterPro" id="IPR050185">
    <property type="entry name" value="Ub_carboxyl-term_hydrolase"/>
</dbReference>
<dbReference type="InterPro" id="IPR001394">
    <property type="entry name" value="Peptidase_C19_UCH"/>
</dbReference>
<dbReference type="AlphaFoldDB" id="A0A9J6H3E7"/>
<feature type="region of interest" description="Disordered" evidence="7">
    <location>
        <begin position="1"/>
        <end position="33"/>
    </location>
</feature>
<feature type="region of interest" description="Disordered" evidence="7">
    <location>
        <begin position="153"/>
        <end position="181"/>
    </location>
</feature>
<dbReference type="OrthoDB" id="2020758at2759"/>
<dbReference type="GO" id="GO:0006508">
    <property type="term" value="P:proteolysis"/>
    <property type="evidence" value="ECO:0007669"/>
    <property type="project" value="UniProtKB-KW"/>
</dbReference>
<dbReference type="EC" id="3.4.19.12" evidence="6"/>
<dbReference type="InterPro" id="IPR018200">
    <property type="entry name" value="USP_CS"/>
</dbReference>
<dbReference type="SUPFAM" id="SSF57850">
    <property type="entry name" value="RING/U-box"/>
    <property type="match status" value="1"/>
</dbReference>
<gene>
    <name evidence="10" type="ORF">HPB48_005497</name>
</gene>
<evidence type="ECO:0000313" key="10">
    <source>
        <dbReference type="EMBL" id="KAH9381528.1"/>
    </source>
</evidence>
<protein>
    <recommendedName>
        <fullName evidence="6">Ubiquitin carboxyl-terminal hydrolase</fullName>
        <ecNumber evidence="6">3.4.19.12</ecNumber>
    </recommendedName>
</protein>
<dbReference type="InterPro" id="IPR038765">
    <property type="entry name" value="Papain-like_cys_pep_sf"/>
</dbReference>
<comment type="caution">
    <text evidence="10">The sequence shown here is derived from an EMBL/GenBank/DDBJ whole genome shotgun (WGS) entry which is preliminary data.</text>
</comment>
<dbReference type="Gene3D" id="3.30.40.10">
    <property type="entry name" value="Zinc/RING finger domain, C3HC4 (zinc finger)"/>
    <property type="match status" value="1"/>
</dbReference>
<dbReference type="OMA" id="DVCDDCE"/>
<dbReference type="Gene3D" id="3.90.70.10">
    <property type="entry name" value="Cysteine proteinases"/>
    <property type="match status" value="1"/>
</dbReference>
<feature type="domain" description="USP" evidence="8">
    <location>
        <begin position="194"/>
        <end position="684"/>
    </location>
</feature>
<evidence type="ECO:0000256" key="3">
    <source>
        <dbReference type="ARBA" id="ARBA00022771"/>
    </source>
</evidence>
<dbReference type="PANTHER" id="PTHR21646:SF39">
    <property type="entry name" value="UBIQUITIN CARBOXYL-TERMINAL HYDROLASE 16"/>
    <property type="match status" value="1"/>
</dbReference>
<dbReference type="SUPFAM" id="SSF54001">
    <property type="entry name" value="Cysteine proteinases"/>
    <property type="match status" value="1"/>
</dbReference>
<accession>A0A9J6H3E7</accession>
<feature type="domain" description="UBP-type" evidence="9">
    <location>
        <begin position="34"/>
        <end position="141"/>
    </location>
</feature>
<dbReference type="InterPro" id="IPR001607">
    <property type="entry name" value="Znf_UBP"/>
</dbReference>